<keyword evidence="3" id="KW-0342">GTP-binding</keyword>
<feature type="coiled-coil region" evidence="4">
    <location>
        <begin position="417"/>
        <end position="514"/>
    </location>
</feature>
<dbReference type="Pfam" id="PF04548">
    <property type="entry name" value="AIG1"/>
    <property type="match status" value="2"/>
</dbReference>
<evidence type="ECO:0000256" key="3">
    <source>
        <dbReference type="ARBA" id="ARBA00023134"/>
    </source>
</evidence>
<dbReference type="InterPro" id="IPR006703">
    <property type="entry name" value="G_AIG1"/>
</dbReference>
<comment type="caution">
    <text evidence="6">The sequence shown here is derived from an EMBL/GenBank/DDBJ whole genome shotgun (WGS) entry which is preliminary data.</text>
</comment>
<dbReference type="Gene3D" id="3.40.50.300">
    <property type="entry name" value="P-loop containing nucleotide triphosphate hydrolases"/>
    <property type="match status" value="2"/>
</dbReference>
<keyword evidence="7" id="KW-1185">Reference proteome</keyword>
<gene>
    <name evidence="6" type="ORF">H4Q32_025418</name>
</gene>
<name>A0ABQ8L660_LABRO</name>
<evidence type="ECO:0000259" key="5">
    <source>
        <dbReference type="PROSITE" id="PS51720"/>
    </source>
</evidence>
<dbReference type="PANTHER" id="PTHR10903:SF186">
    <property type="entry name" value="GTPASE IMAP FAMILY MEMBER 4-LIKE-RELATED"/>
    <property type="match status" value="1"/>
</dbReference>
<proteinExistence type="inferred from homology"/>
<keyword evidence="2" id="KW-0547">Nucleotide-binding</keyword>
<keyword evidence="4" id="KW-0175">Coiled coil</keyword>
<feature type="domain" description="AIG1-type G" evidence="5">
    <location>
        <begin position="8"/>
        <end position="207"/>
    </location>
</feature>
<evidence type="ECO:0000313" key="7">
    <source>
        <dbReference type="Proteomes" id="UP000830375"/>
    </source>
</evidence>
<feature type="domain" description="AIG1-type G" evidence="5">
    <location>
        <begin position="214"/>
        <end position="413"/>
    </location>
</feature>
<evidence type="ECO:0000256" key="1">
    <source>
        <dbReference type="ARBA" id="ARBA00008535"/>
    </source>
</evidence>
<evidence type="ECO:0000256" key="4">
    <source>
        <dbReference type="SAM" id="Coils"/>
    </source>
</evidence>
<dbReference type="InterPro" id="IPR027417">
    <property type="entry name" value="P-loop_NTPase"/>
</dbReference>
<dbReference type="CDD" id="cd01852">
    <property type="entry name" value="AIG1"/>
    <property type="match status" value="1"/>
</dbReference>
<protein>
    <submittedName>
        <fullName evidence="6">GTPase IMAP family member 9</fullName>
    </submittedName>
</protein>
<evidence type="ECO:0000313" key="6">
    <source>
        <dbReference type="EMBL" id="KAI2645432.1"/>
    </source>
</evidence>
<sequence length="591" mass="68285">MDADIMQYLCLNLVLLGRTGVGKSLSGNTILGRQAFISGSSSTLVTHNVAAEIGDICGLPITVYDTPGFSDKVLTKEDSWKYEEILQKCESGLCAFLLVLRSDSFTEEDQEALEKIEELLGAKRIENTWILFTRGDKLEENVSINKVIKETEYLKNLVQKYEGRYHVFNNKHRRPDDDDQVNSLISKVFYRNLEILPKRKRIPVNIPNILANHRLTRRIVLLGKSGVGKSAAANTILGQTVFESAVGSNSVTHECSVKHSTVAGRKVSVVDTPGLFDTEMSSEHLMIEIVRSVYISSPGPHAFLIVFPVNRFTEQEEEIPRIIEMLFGQEVLQYSIILFTHGDQLEGRSIKEIIEESKALRDLVDQCGGRYQVFNNRDENNREQVNDLLQKIDTMIEQNGGGYYSNEMYEDALRFRREEEIERVRKEAEERVRAEIQHENNLRRQQEEIQRREEIERVRKETEERIRAETKAQMMSKIERLEAERQKEEEWRKQQEQNHRQEEIERIIRQTEERTRAEIQHENNPRQRQEENHNMSEERCGFKKFFSKYWKFFLMGIAAGAIIDGGVAKGVSHGIVGGVVALIVDKRHQHH</sequence>
<evidence type="ECO:0000256" key="2">
    <source>
        <dbReference type="ARBA" id="ARBA00022741"/>
    </source>
</evidence>
<comment type="similarity">
    <text evidence="1">Belongs to the TRAFAC class TrmE-Era-EngA-EngB-Septin-like GTPase superfamily. AIG1/Toc34/Toc159-like paraseptin GTPase family. IAN subfamily.</text>
</comment>
<organism evidence="6 7">
    <name type="scientific">Labeo rohita</name>
    <name type="common">Indian major carp</name>
    <name type="synonym">Cyprinus rohita</name>
    <dbReference type="NCBI Taxonomy" id="84645"/>
    <lineage>
        <taxon>Eukaryota</taxon>
        <taxon>Metazoa</taxon>
        <taxon>Chordata</taxon>
        <taxon>Craniata</taxon>
        <taxon>Vertebrata</taxon>
        <taxon>Euteleostomi</taxon>
        <taxon>Actinopterygii</taxon>
        <taxon>Neopterygii</taxon>
        <taxon>Teleostei</taxon>
        <taxon>Ostariophysi</taxon>
        <taxon>Cypriniformes</taxon>
        <taxon>Cyprinidae</taxon>
        <taxon>Labeoninae</taxon>
        <taxon>Labeonini</taxon>
        <taxon>Labeo</taxon>
    </lineage>
</organism>
<dbReference type="PANTHER" id="PTHR10903">
    <property type="entry name" value="GTPASE, IMAP FAMILY MEMBER-RELATED"/>
    <property type="match status" value="1"/>
</dbReference>
<accession>A0ABQ8L660</accession>
<dbReference type="PROSITE" id="PS51720">
    <property type="entry name" value="G_AIG1"/>
    <property type="match status" value="2"/>
</dbReference>
<dbReference type="EMBL" id="JACTAM010002244">
    <property type="protein sequence ID" value="KAI2645432.1"/>
    <property type="molecule type" value="Genomic_DNA"/>
</dbReference>
<reference evidence="6 7" key="1">
    <citation type="submission" date="2022-01" db="EMBL/GenBank/DDBJ databases">
        <title>A high-quality chromosome-level genome assembly of rohu carp, Labeo rohita.</title>
        <authorList>
            <person name="Arick M.A. II"/>
            <person name="Hsu C.-Y."/>
            <person name="Magbanua Z."/>
            <person name="Pechanova O."/>
            <person name="Grover C."/>
            <person name="Miller E."/>
            <person name="Thrash A."/>
            <person name="Ezzel L."/>
            <person name="Alam S."/>
            <person name="Benzie J."/>
            <person name="Hamilton M."/>
            <person name="Karsi A."/>
            <person name="Lawrence M.L."/>
            <person name="Peterson D.G."/>
        </authorList>
    </citation>
    <scope>NUCLEOTIDE SEQUENCE [LARGE SCALE GENOMIC DNA]</scope>
    <source>
        <strain evidence="7">BAU-BD-2019</strain>
        <tissue evidence="6">Blood</tissue>
    </source>
</reference>
<dbReference type="SUPFAM" id="SSF52540">
    <property type="entry name" value="P-loop containing nucleoside triphosphate hydrolases"/>
    <property type="match status" value="2"/>
</dbReference>
<dbReference type="Proteomes" id="UP000830375">
    <property type="component" value="Unassembled WGS sequence"/>
</dbReference>
<dbReference type="InterPro" id="IPR045058">
    <property type="entry name" value="GIMA/IAN/Toc"/>
</dbReference>